<evidence type="ECO:0000256" key="1">
    <source>
        <dbReference type="ARBA" id="ARBA00022679"/>
    </source>
</evidence>
<reference evidence="3 4" key="1">
    <citation type="submission" date="2017-04" db="EMBL/GenBank/DDBJ databases">
        <title>Complete genome sequence of the Campylobacter cuniculorum type strain LMG24588.</title>
        <authorList>
            <person name="Miller W.G."/>
            <person name="Yee E."/>
            <person name="Revez J."/>
            <person name="Bono J.L."/>
            <person name="Rossi M."/>
        </authorList>
    </citation>
    <scope>NUCLEOTIDE SEQUENCE [LARGE SCALE GENOMIC DNA]</scope>
    <source>
        <strain evidence="3 4">LMG 24588</strain>
    </source>
</reference>
<dbReference type="GO" id="GO:0016787">
    <property type="term" value="F:hydrolase activity"/>
    <property type="evidence" value="ECO:0007669"/>
    <property type="project" value="UniProtKB-KW"/>
</dbReference>
<dbReference type="InterPro" id="IPR011063">
    <property type="entry name" value="TilS/TtcA_N"/>
</dbReference>
<dbReference type="CDD" id="cd24138">
    <property type="entry name" value="TtcA-like"/>
    <property type="match status" value="1"/>
</dbReference>
<dbReference type="Proteomes" id="UP000192902">
    <property type="component" value="Chromosome"/>
</dbReference>
<dbReference type="InterPro" id="IPR035107">
    <property type="entry name" value="tRNA_thiolation_TtcA_Ctu1"/>
</dbReference>
<dbReference type="Pfam" id="PF01171">
    <property type="entry name" value="ATP_bind_3"/>
    <property type="match status" value="1"/>
</dbReference>
<dbReference type="EMBL" id="CP020867">
    <property type="protein sequence ID" value="ARJ56115.1"/>
    <property type="molecule type" value="Genomic_DNA"/>
</dbReference>
<sequence length="252" mass="28732">MINLSKKLIRQVAQANAKFGLIQENDRVLLGLSGGKDSLALAHLLQRMKQHAPFDFEFEAVTLSYGMGEDYSKLHAHCKTHGINHKILDSNIYELSGETIRENSSFCSYFSRMRRGALYTYALKEGFNKLAIAHHLDDAAESFFMNFIHNGSLRTLAPIYRSKRGVVVIRPLIFVRERQLKDNALINELEVIGNEFCPGMKLSEKNVKFPHAREEAKQILASLEKDNPKLFTSLKTAFSNLHQESFWLQKMG</sequence>
<protein>
    <submittedName>
        <fullName evidence="3">Adenine nucleotide alpha hydrolase, possible tRNA 2-thiocytidine biosynthesis protein</fullName>
    </submittedName>
</protein>
<proteinExistence type="predicted"/>
<accession>A0A1W6BVM8</accession>
<dbReference type="Gene3D" id="3.40.50.620">
    <property type="entry name" value="HUPs"/>
    <property type="match status" value="1"/>
</dbReference>
<dbReference type="GO" id="GO:0016740">
    <property type="term" value="F:transferase activity"/>
    <property type="evidence" value="ECO:0007669"/>
    <property type="project" value="UniProtKB-KW"/>
</dbReference>
<evidence type="ECO:0000313" key="3">
    <source>
        <dbReference type="EMBL" id="ARJ56115.1"/>
    </source>
</evidence>
<dbReference type="SUPFAM" id="SSF52402">
    <property type="entry name" value="Adenine nucleotide alpha hydrolases-like"/>
    <property type="match status" value="1"/>
</dbReference>
<evidence type="ECO:0000259" key="2">
    <source>
        <dbReference type="Pfam" id="PF01171"/>
    </source>
</evidence>
<dbReference type="PANTHER" id="PTHR43686:SF1">
    <property type="entry name" value="AMINOTRAN_5 DOMAIN-CONTAINING PROTEIN"/>
    <property type="match status" value="1"/>
</dbReference>
<dbReference type="GO" id="GO:0008033">
    <property type="term" value="P:tRNA processing"/>
    <property type="evidence" value="ECO:0007669"/>
    <property type="project" value="InterPro"/>
</dbReference>
<name>A0A1W6BVM8_9BACT</name>
<dbReference type="PIRSF" id="PIRSF004976">
    <property type="entry name" value="ATPase_YdaO"/>
    <property type="match status" value="1"/>
</dbReference>
<keyword evidence="1" id="KW-0808">Transferase</keyword>
<keyword evidence="3" id="KW-0378">Hydrolase</keyword>
<dbReference type="RefSeq" id="WP_027305958.1">
    <property type="nucleotide sequence ID" value="NZ_CP020867.1"/>
</dbReference>
<organism evidence="3 4">
    <name type="scientific">Campylobacter cuniculorum DSM 23162 = LMG 24588</name>
    <dbReference type="NCBI Taxonomy" id="1121267"/>
    <lineage>
        <taxon>Bacteria</taxon>
        <taxon>Pseudomonadati</taxon>
        <taxon>Campylobacterota</taxon>
        <taxon>Epsilonproteobacteria</taxon>
        <taxon>Campylobacterales</taxon>
        <taxon>Campylobacteraceae</taxon>
        <taxon>Campylobacter</taxon>
    </lineage>
</organism>
<dbReference type="InterPro" id="IPR014729">
    <property type="entry name" value="Rossmann-like_a/b/a_fold"/>
</dbReference>
<dbReference type="KEGG" id="ccun:CCUN_0473"/>
<feature type="domain" description="tRNA(Ile)-lysidine/2-thiocytidine synthase N-terminal" evidence="2">
    <location>
        <begin position="28"/>
        <end position="184"/>
    </location>
</feature>
<dbReference type="eggNOG" id="COG0037">
    <property type="taxonomic scope" value="Bacteria"/>
</dbReference>
<dbReference type="OrthoDB" id="9801054at2"/>
<dbReference type="PANTHER" id="PTHR43686">
    <property type="entry name" value="SULFURTRANSFERASE-RELATED"/>
    <property type="match status" value="1"/>
</dbReference>
<gene>
    <name evidence="3" type="ORF">CCUN_0473</name>
</gene>
<evidence type="ECO:0000313" key="4">
    <source>
        <dbReference type="Proteomes" id="UP000192902"/>
    </source>
</evidence>
<dbReference type="STRING" id="1121267.CCUN_0473"/>
<dbReference type="AlphaFoldDB" id="A0A1W6BVM8"/>